<feature type="region of interest" description="Disordered" evidence="1">
    <location>
        <begin position="160"/>
        <end position="314"/>
    </location>
</feature>
<gene>
    <name evidence="2" type="ORF">CANCADRAFT_32703</name>
</gene>
<name>A0A1E4TCF6_9ASCO</name>
<feature type="compositionally biased region" description="Polar residues" evidence="1">
    <location>
        <begin position="195"/>
        <end position="212"/>
    </location>
</feature>
<dbReference type="AlphaFoldDB" id="A0A1E4TCF6"/>
<dbReference type="EMBL" id="KV453843">
    <property type="protein sequence ID" value="ODV89452.1"/>
    <property type="molecule type" value="Genomic_DNA"/>
</dbReference>
<reference evidence="3" key="1">
    <citation type="submission" date="2016-02" db="EMBL/GenBank/DDBJ databases">
        <title>Comparative genomics of biotechnologically important yeasts.</title>
        <authorList>
            <consortium name="DOE Joint Genome Institute"/>
            <person name="Riley R."/>
            <person name="Haridas S."/>
            <person name="Wolfe K.H."/>
            <person name="Lopes M.R."/>
            <person name="Hittinger C.T."/>
            <person name="Goker M."/>
            <person name="Salamov A."/>
            <person name="Wisecaver J."/>
            <person name="Long T.M."/>
            <person name="Aerts A.L."/>
            <person name="Barry K."/>
            <person name="Choi C."/>
            <person name="Clum A."/>
            <person name="Coughlan A.Y."/>
            <person name="Deshpande S."/>
            <person name="Douglass A.P."/>
            <person name="Hanson S.J."/>
            <person name="Klenk H.-P."/>
            <person name="Labutti K."/>
            <person name="Lapidus A."/>
            <person name="Lindquist E."/>
            <person name="Lipzen A."/>
            <person name="Meier-Kolthoff J.P."/>
            <person name="Ohm R.A."/>
            <person name="Otillar R.P."/>
            <person name="Pangilinan J."/>
            <person name="Peng Y."/>
            <person name="Rokas A."/>
            <person name="Rosa C.A."/>
            <person name="Scheuner C."/>
            <person name="Sibirny A.A."/>
            <person name="Slot J.C."/>
            <person name="Stielow J.B."/>
            <person name="Sun H."/>
            <person name="Kurtzman C.P."/>
            <person name="Blackwell M."/>
            <person name="Jeffries T.W."/>
            <person name="Grigoriev I.V."/>
        </authorList>
    </citation>
    <scope>NUCLEOTIDE SEQUENCE [LARGE SCALE GENOMIC DNA]</scope>
    <source>
        <strain evidence="3">NRRL Y-17796</strain>
    </source>
</reference>
<evidence type="ECO:0000313" key="2">
    <source>
        <dbReference type="EMBL" id="ODV89452.1"/>
    </source>
</evidence>
<proteinExistence type="predicted"/>
<feature type="compositionally biased region" description="Basic and acidic residues" evidence="1">
    <location>
        <begin position="160"/>
        <end position="170"/>
    </location>
</feature>
<feature type="compositionally biased region" description="Polar residues" evidence="1">
    <location>
        <begin position="224"/>
        <end position="234"/>
    </location>
</feature>
<dbReference type="Proteomes" id="UP000095023">
    <property type="component" value="Unassembled WGS sequence"/>
</dbReference>
<evidence type="ECO:0000313" key="3">
    <source>
        <dbReference type="Proteomes" id="UP000095023"/>
    </source>
</evidence>
<feature type="compositionally biased region" description="Polar residues" evidence="1">
    <location>
        <begin position="279"/>
        <end position="294"/>
    </location>
</feature>
<accession>A0A1E4TCF6</accession>
<keyword evidence="3" id="KW-1185">Reference proteome</keyword>
<sequence length="619" mass="69867">MDRPEMPQIPADIRKQIDSMHDALRQTGTYRMRREVINRLYDLCVDEIIKYENSPGKKNRSGRKLLAKEFQLSYRMVIKRLKSRGGTLSEDSIDIPADSTEQVTTTTSDNDFDLAKLKSSRRGRYLSYDEECQVAEAIERGCYDGYPLKIMEVKELARSLHEARDQKEPQDPQASKTDLSASNDHSTIPLHTHQTDVSTTENNQSILNSSPDTRPADTPEPIDTASTIDTSNFNPEPGNGLTKKDSAATSASKPLSIPALVDENSAESNPEVRSDAGTHLTNSATQLENTTKPDQTAKESPESNSRTTSPQKGKEDISRYWFKSFISRNSSTLGLELFPHNDRRRKRAGTKTHMRKHEDQVRNVLQDIETSPELIFSLSEFSLPYYLDTYRPSVIPKSYTNNFQVLNAFTIFECASADGTFLPGMIGITVSDKSQLPALKEMAIKYSGVYAFRGSIEQFDRADLLVEYVKNILIPVVEKRRTVASERPVIILNDFPEYHSLELVELLVHNGFSTVHCPTQITHITQPLEVAAFAIMANQIELGLWLKLKYISNAETSEYEKLIQQLLFARFSISRNNLINGFFSTGFPVIAIDDPIPDFQRTGIIVSREVNQPNPRHTY</sequence>
<protein>
    <recommendedName>
        <fullName evidence="4">DDE-1 domain-containing protein</fullName>
    </recommendedName>
</protein>
<evidence type="ECO:0000256" key="1">
    <source>
        <dbReference type="SAM" id="MobiDB-lite"/>
    </source>
</evidence>
<feature type="compositionally biased region" description="Polar residues" evidence="1">
    <location>
        <begin position="172"/>
        <end position="186"/>
    </location>
</feature>
<feature type="compositionally biased region" description="Polar residues" evidence="1">
    <location>
        <begin position="302"/>
        <end position="311"/>
    </location>
</feature>
<organism evidence="2 3">
    <name type="scientific">Tortispora caseinolytica NRRL Y-17796</name>
    <dbReference type="NCBI Taxonomy" id="767744"/>
    <lineage>
        <taxon>Eukaryota</taxon>
        <taxon>Fungi</taxon>
        <taxon>Dikarya</taxon>
        <taxon>Ascomycota</taxon>
        <taxon>Saccharomycotina</taxon>
        <taxon>Trigonopsidomycetes</taxon>
        <taxon>Trigonopsidales</taxon>
        <taxon>Trigonopsidaceae</taxon>
        <taxon>Tortispora</taxon>
    </lineage>
</organism>
<evidence type="ECO:0008006" key="4">
    <source>
        <dbReference type="Google" id="ProtNLM"/>
    </source>
</evidence>